<keyword evidence="1" id="KW-0472">Membrane</keyword>
<keyword evidence="1" id="KW-0812">Transmembrane</keyword>
<feature type="transmembrane region" description="Helical" evidence="1">
    <location>
        <begin position="6"/>
        <end position="26"/>
    </location>
</feature>
<feature type="transmembrane region" description="Helical" evidence="1">
    <location>
        <begin position="116"/>
        <end position="134"/>
    </location>
</feature>
<dbReference type="InterPro" id="IPR020144">
    <property type="entry name" value="SpoVAB"/>
</dbReference>
<accession>A0ABT1SCW6</accession>
<dbReference type="Proteomes" id="UP001524478">
    <property type="component" value="Unassembled WGS sequence"/>
</dbReference>
<evidence type="ECO:0000256" key="1">
    <source>
        <dbReference type="SAM" id="Phobius"/>
    </source>
</evidence>
<sequence>MVVKLLLIIIAFGGGLTVGSAAAAFITILQIVPRLVQITKTNKQVKVYQFTITLSFVLFVIIYFSNFHMSLYKIIIILISLLYGIFIGLLSSALAEVLNVIPVLSKKLKIKDNLRYVIWALMGGKVTGSLYFWLFNK</sequence>
<organism evidence="2 3">
    <name type="scientific">Tissierella carlieri</name>
    <dbReference type="NCBI Taxonomy" id="689904"/>
    <lineage>
        <taxon>Bacteria</taxon>
        <taxon>Bacillati</taxon>
        <taxon>Bacillota</taxon>
        <taxon>Tissierellia</taxon>
        <taxon>Tissierellales</taxon>
        <taxon>Tissierellaceae</taxon>
        <taxon>Tissierella</taxon>
    </lineage>
</organism>
<gene>
    <name evidence="2" type="ORF">NE686_11965</name>
</gene>
<name>A0ABT1SCW6_9FIRM</name>
<comment type="caution">
    <text evidence="2">The sequence shown here is derived from an EMBL/GenBank/DDBJ whole genome shotgun (WGS) entry which is preliminary data.</text>
</comment>
<dbReference type="RefSeq" id="WP_256311673.1">
    <property type="nucleotide sequence ID" value="NZ_JANGAC010000008.1"/>
</dbReference>
<evidence type="ECO:0000313" key="2">
    <source>
        <dbReference type="EMBL" id="MCQ4923807.1"/>
    </source>
</evidence>
<reference evidence="2 3" key="1">
    <citation type="submission" date="2022-06" db="EMBL/GenBank/DDBJ databases">
        <title>Isolation of gut microbiota from human fecal samples.</title>
        <authorList>
            <person name="Pamer E.G."/>
            <person name="Barat B."/>
            <person name="Waligurski E."/>
            <person name="Medina S."/>
            <person name="Paddock L."/>
            <person name="Mostad J."/>
        </authorList>
    </citation>
    <scope>NUCLEOTIDE SEQUENCE [LARGE SCALE GENOMIC DNA]</scope>
    <source>
        <strain evidence="2 3">DFI.7.95</strain>
    </source>
</reference>
<proteinExistence type="predicted"/>
<feature type="transmembrane region" description="Helical" evidence="1">
    <location>
        <begin position="47"/>
        <end position="65"/>
    </location>
</feature>
<evidence type="ECO:0000313" key="3">
    <source>
        <dbReference type="Proteomes" id="UP001524478"/>
    </source>
</evidence>
<protein>
    <submittedName>
        <fullName evidence="2">Stage V sporulation protein AB</fullName>
    </submittedName>
</protein>
<dbReference type="Pfam" id="PF13782">
    <property type="entry name" value="SpoVAB"/>
    <property type="match status" value="1"/>
</dbReference>
<dbReference type="EMBL" id="JANGAC010000008">
    <property type="protein sequence ID" value="MCQ4923807.1"/>
    <property type="molecule type" value="Genomic_DNA"/>
</dbReference>
<keyword evidence="1" id="KW-1133">Transmembrane helix</keyword>
<feature type="transmembrane region" description="Helical" evidence="1">
    <location>
        <begin position="71"/>
        <end position="95"/>
    </location>
</feature>
<keyword evidence="3" id="KW-1185">Reference proteome</keyword>